<name>A0ABS9BHJ3_9BACT</name>
<proteinExistence type="predicted"/>
<accession>A0ABS9BHJ3</accession>
<dbReference type="Gene3D" id="3.10.180.10">
    <property type="entry name" value="2,3-Dihydroxybiphenyl 1,2-Dioxygenase, domain 1"/>
    <property type="match status" value="1"/>
</dbReference>
<dbReference type="Pfam" id="PF06983">
    <property type="entry name" value="3-dmu-9_3-mt"/>
    <property type="match status" value="1"/>
</dbReference>
<keyword evidence="3" id="KW-1185">Reference proteome</keyword>
<dbReference type="RefSeq" id="WP_234866001.1">
    <property type="nucleotide sequence ID" value="NZ_JAKEVY010000002.1"/>
</dbReference>
<dbReference type="Proteomes" id="UP001200145">
    <property type="component" value="Unassembled WGS sequence"/>
</dbReference>
<organism evidence="2 3">
    <name type="scientific">Flavihumibacter fluminis</name>
    <dbReference type="NCBI Taxonomy" id="2909236"/>
    <lineage>
        <taxon>Bacteria</taxon>
        <taxon>Pseudomonadati</taxon>
        <taxon>Bacteroidota</taxon>
        <taxon>Chitinophagia</taxon>
        <taxon>Chitinophagales</taxon>
        <taxon>Chitinophagaceae</taxon>
        <taxon>Flavihumibacter</taxon>
    </lineage>
</organism>
<dbReference type="EMBL" id="JAKEVY010000002">
    <property type="protein sequence ID" value="MCF1715051.1"/>
    <property type="molecule type" value="Genomic_DNA"/>
</dbReference>
<sequence>MNKQTMSICLWFDDQAEAAANHYLSIFKNGTLGKISRYGKEGFEFHKKPEGTAMVVEFTLNDMQFMALNGGPQFKFNESVSVVVNCDTQEEIDHYWNNLTLEGEEGPCGWLKDKFGLSWQIVPSILAQYMSDPDSSKVQRVTAAFLKMKKFDMAALKNAYDGVG</sequence>
<evidence type="ECO:0000259" key="1">
    <source>
        <dbReference type="Pfam" id="PF06983"/>
    </source>
</evidence>
<dbReference type="SUPFAM" id="SSF54593">
    <property type="entry name" value="Glyoxalase/Bleomycin resistance protein/Dihydroxybiphenyl dioxygenase"/>
    <property type="match status" value="1"/>
</dbReference>
<dbReference type="CDD" id="cd06588">
    <property type="entry name" value="PhnB_like"/>
    <property type="match status" value="1"/>
</dbReference>
<protein>
    <submittedName>
        <fullName evidence="2">VOC family protein</fullName>
    </submittedName>
</protein>
<evidence type="ECO:0000313" key="3">
    <source>
        <dbReference type="Proteomes" id="UP001200145"/>
    </source>
</evidence>
<dbReference type="InterPro" id="IPR009725">
    <property type="entry name" value="3_dmu_93_MTrfase"/>
</dbReference>
<reference evidence="2 3" key="1">
    <citation type="submission" date="2022-01" db="EMBL/GenBank/DDBJ databases">
        <title>Flavihumibacter sp. nov., isolated from sediment of a river.</title>
        <authorList>
            <person name="Liu H."/>
        </authorList>
    </citation>
    <scope>NUCLEOTIDE SEQUENCE [LARGE SCALE GENOMIC DNA]</scope>
    <source>
        <strain evidence="2 3">RY-1</strain>
    </source>
</reference>
<dbReference type="PANTHER" id="PTHR33990">
    <property type="entry name" value="PROTEIN YJDN-RELATED"/>
    <property type="match status" value="1"/>
</dbReference>
<dbReference type="InterPro" id="IPR028973">
    <property type="entry name" value="PhnB-like"/>
</dbReference>
<dbReference type="PANTHER" id="PTHR33990:SF2">
    <property type="entry name" value="PHNB-LIKE DOMAIN-CONTAINING PROTEIN"/>
    <property type="match status" value="1"/>
</dbReference>
<feature type="domain" description="PhnB-like" evidence="1">
    <location>
        <begin position="5"/>
        <end position="122"/>
    </location>
</feature>
<comment type="caution">
    <text evidence="2">The sequence shown here is derived from an EMBL/GenBank/DDBJ whole genome shotgun (WGS) entry which is preliminary data.</text>
</comment>
<gene>
    <name evidence="2" type="ORF">L0U88_10475</name>
</gene>
<evidence type="ECO:0000313" key="2">
    <source>
        <dbReference type="EMBL" id="MCF1715051.1"/>
    </source>
</evidence>
<dbReference type="PIRSF" id="PIRSF021700">
    <property type="entry name" value="3_dmu_93_MTrfase"/>
    <property type="match status" value="1"/>
</dbReference>
<dbReference type="InterPro" id="IPR029068">
    <property type="entry name" value="Glyas_Bleomycin-R_OHBP_Dase"/>
</dbReference>